<dbReference type="InterPro" id="IPR050570">
    <property type="entry name" value="Cell_wall_metabolism_enzyme"/>
</dbReference>
<dbReference type="PANTHER" id="PTHR21666:SF270">
    <property type="entry name" value="MUREIN HYDROLASE ACTIVATOR ENVC"/>
    <property type="match status" value="1"/>
</dbReference>
<dbReference type="GO" id="GO:0004222">
    <property type="term" value="F:metalloendopeptidase activity"/>
    <property type="evidence" value="ECO:0007669"/>
    <property type="project" value="TreeGrafter"/>
</dbReference>
<proteinExistence type="predicted"/>
<feature type="domain" description="LysM" evidence="1">
    <location>
        <begin position="142"/>
        <end position="186"/>
    </location>
</feature>
<dbReference type="InterPro" id="IPR036779">
    <property type="entry name" value="LysM_dom_sf"/>
</dbReference>
<feature type="domain" description="LysM" evidence="1">
    <location>
        <begin position="92"/>
        <end position="136"/>
    </location>
</feature>
<dbReference type="Pfam" id="PF01476">
    <property type="entry name" value="LysM"/>
    <property type="match status" value="2"/>
</dbReference>
<comment type="caution">
    <text evidence="2">The sequence shown here is derived from an EMBL/GenBank/DDBJ whole genome shotgun (WGS) entry which is preliminary data.</text>
</comment>
<reference evidence="2 3" key="1">
    <citation type="journal article" date="2015" name="Nature">
        <title>rRNA introns, odd ribosomes, and small enigmatic genomes across a large radiation of phyla.</title>
        <authorList>
            <person name="Brown C.T."/>
            <person name="Hug L.A."/>
            <person name="Thomas B.C."/>
            <person name="Sharon I."/>
            <person name="Castelle C.J."/>
            <person name="Singh A."/>
            <person name="Wilkins M.J."/>
            <person name="Williams K.H."/>
            <person name="Banfield J.F."/>
        </authorList>
    </citation>
    <scope>NUCLEOTIDE SEQUENCE [LARGE SCALE GENOMIC DNA]</scope>
</reference>
<dbReference type="SMART" id="SM00257">
    <property type="entry name" value="LysM"/>
    <property type="match status" value="2"/>
</dbReference>
<dbReference type="SUPFAM" id="SSF51261">
    <property type="entry name" value="Duplicated hybrid motif"/>
    <property type="match status" value="1"/>
</dbReference>
<protein>
    <submittedName>
        <fullName evidence="2">Peptidase M23 family protein</fullName>
    </submittedName>
</protein>
<dbReference type="Proteomes" id="UP000034923">
    <property type="component" value="Unassembled WGS sequence"/>
</dbReference>
<accession>A0A0G0BU15</accession>
<name>A0A0G0BU15_9BACT</name>
<evidence type="ECO:0000313" key="3">
    <source>
        <dbReference type="Proteomes" id="UP000034923"/>
    </source>
</evidence>
<dbReference type="InterPro" id="IPR016047">
    <property type="entry name" value="M23ase_b-sheet_dom"/>
</dbReference>
<dbReference type="Pfam" id="PF01551">
    <property type="entry name" value="Peptidase_M23"/>
    <property type="match status" value="1"/>
</dbReference>
<dbReference type="CDD" id="cd00118">
    <property type="entry name" value="LysM"/>
    <property type="match status" value="2"/>
</dbReference>
<dbReference type="InterPro" id="IPR011055">
    <property type="entry name" value="Dup_hybrid_motif"/>
</dbReference>
<dbReference type="Gene3D" id="2.70.70.10">
    <property type="entry name" value="Glucose Permease (Domain IIA)"/>
    <property type="match status" value="1"/>
</dbReference>
<organism evidence="2 3">
    <name type="scientific">Candidatus Nomurabacteria bacterium GW2011_GWB1_35_20</name>
    <dbReference type="NCBI Taxonomy" id="1618740"/>
    <lineage>
        <taxon>Bacteria</taxon>
        <taxon>Candidatus Nomuraibacteriota</taxon>
    </lineage>
</organism>
<dbReference type="PROSITE" id="PS51782">
    <property type="entry name" value="LYSM"/>
    <property type="match status" value="2"/>
</dbReference>
<evidence type="ECO:0000259" key="1">
    <source>
        <dbReference type="PROSITE" id="PS51782"/>
    </source>
</evidence>
<dbReference type="AlphaFoldDB" id="A0A0G0BU15"/>
<dbReference type="EMBL" id="LBQE01000004">
    <property type="protein sequence ID" value="KKP72773.1"/>
    <property type="molecule type" value="Genomic_DNA"/>
</dbReference>
<dbReference type="CDD" id="cd12797">
    <property type="entry name" value="M23_peptidase"/>
    <property type="match status" value="1"/>
</dbReference>
<dbReference type="SUPFAM" id="SSF54106">
    <property type="entry name" value="LysM domain"/>
    <property type="match status" value="2"/>
</dbReference>
<dbReference type="PANTHER" id="PTHR21666">
    <property type="entry name" value="PEPTIDASE-RELATED"/>
    <property type="match status" value="1"/>
</dbReference>
<dbReference type="InterPro" id="IPR018392">
    <property type="entry name" value="LysM"/>
</dbReference>
<dbReference type="Gene3D" id="3.10.350.10">
    <property type="entry name" value="LysM domain"/>
    <property type="match status" value="2"/>
</dbReference>
<evidence type="ECO:0000313" key="2">
    <source>
        <dbReference type="EMBL" id="KKP72773.1"/>
    </source>
</evidence>
<sequence length="330" mass="35075">MEAGFFSSILGNEASADVMDSLSSVRVAENSQTLTLLEADISSIPTLQDKKDGIENSVDVNIVSENALFPTTSHISIPGETEIGDPYSGQISVYVVRKGDSISQIADMFGVSVDTILSVNEMKKGDKLKEDDVLLILPFSGIEHIVAKGQTLQGIANLYKVEMDEILLANDIDTDTKLIIGEKLMIPGADMLGETKPKTGSNITKGGSSYSSMPNIVGYFKNPVPNGKKSRGVTSKHRGVDIAAPTGTPIYASASGRVLTARMGWNGAYGNMIILQHPNGTRTLYAHMSRLGVNTGAQVSQGEVIGYVGSTGRSTGPHLHFEVLGAKNPF</sequence>
<gene>
    <name evidence="2" type="ORF">UR70_C0004G0016</name>
</gene>